<organism evidence="2 3">
    <name type="scientific">Arcicella aquatica</name>
    <dbReference type="NCBI Taxonomy" id="217141"/>
    <lineage>
        <taxon>Bacteria</taxon>
        <taxon>Pseudomonadati</taxon>
        <taxon>Bacteroidota</taxon>
        <taxon>Cytophagia</taxon>
        <taxon>Cytophagales</taxon>
        <taxon>Flectobacillaceae</taxon>
        <taxon>Arcicella</taxon>
    </lineage>
</organism>
<keyword evidence="3" id="KW-1185">Reference proteome</keyword>
<gene>
    <name evidence="2" type="ORF">VB264_07670</name>
</gene>
<dbReference type="Gene3D" id="3.40.50.720">
    <property type="entry name" value="NAD(P)-binding Rossmann-like Domain"/>
    <property type="match status" value="1"/>
</dbReference>
<accession>A0ABU5QKS3</accession>
<evidence type="ECO:0000313" key="2">
    <source>
        <dbReference type="EMBL" id="MEA5257657.1"/>
    </source>
</evidence>
<dbReference type="RefSeq" id="WP_323248179.1">
    <property type="nucleotide sequence ID" value="NZ_JAYFUL010000009.1"/>
</dbReference>
<dbReference type="EMBL" id="JAYFUL010000009">
    <property type="protein sequence ID" value="MEA5257657.1"/>
    <property type="molecule type" value="Genomic_DNA"/>
</dbReference>
<proteinExistence type="predicted"/>
<dbReference type="Pfam" id="PF00107">
    <property type="entry name" value="ADH_zinc_N"/>
    <property type="match status" value="1"/>
</dbReference>
<dbReference type="Gene3D" id="3.90.180.10">
    <property type="entry name" value="Medium-chain alcohol dehydrogenases, catalytic domain"/>
    <property type="match status" value="1"/>
</dbReference>
<sequence length="337" mass="36646">MMKAIVLKDFGSIDNFELAEVDTPIVTPNDILVKIKATAFNPIDYQMRQGATESKLLKSPILGRELSGIVSQIGEQVTGFTIGDRVTAYVGSLASNGTYAEFISIPQQLVAKTPTSLSFAQATALPMVSMTAMQCFQRANIPKEKPVFISGGAGGVGTLLIKLLLVNGNNELITTAGNEDSKNQLISLGLNPDNIINYHEPDFFEKIQSKCTNGKFEYCIDLVGGKMSEVCANLLQVHGVYVDVTFLATEQARETLFDKATIIINVANFAYSLTGNSNDTAFYGSALNEIFNKINDSIISPIDINIIGNLSVETVQKAHLMMERNETRGKKLVMIND</sequence>
<dbReference type="InterPro" id="IPR013149">
    <property type="entry name" value="ADH-like_C"/>
</dbReference>
<feature type="domain" description="Enoyl reductase (ER)" evidence="1">
    <location>
        <begin position="11"/>
        <end position="333"/>
    </location>
</feature>
<dbReference type="InterPro" id="IPR011032">
    <property type="entry name" value="GroES-like_sf"/>
</dbReference>
<comment type="caution">
    <text evidence="2">The sequence shown here is derived from an EMBL/GenBank/DDBJ whole genome shotgun (WGS) entry which is preliminary data.</text>
</comment>
<dbReference type="SUPFAM" id="SSF50129">
    <property type="entry name" value="GroES-like"/>
    <property type="match status" value="1"/>
</dbReference>
<dbReference type="SUPFAM" id="SSF51735">
    <property type="entry name" value="NAD(P)-binding Rossmann-fold domains"/>
    <property type="match status" value="1"/>
</dbReference>
<dbReference type="PANTHER" id="PTHR43482:SF1">
    <property type="entry name" value="PROTEIN AST1-RELATED"/>
    <property type="match status" value="1"/>
</dbReference>
<dbReference type="PANTHER" id="PTHR43482">
    <property type="entry name" value="PROTEIN AST1-RELATED"/>
    <property type="match status" value="1"/>
</dbReference>
<reference evidence="2 3" key="1">
    <citation type="submission" date="2023-12" db="EMBL/GenBank/DDBJ databases">
        <title>Novel species of the genus Arcicella isolated from rivers.</title>
        <authorList>
            <person name="Lu H."/>
        </authorList>
    </citation>
    <scope>NUCLEOTIDE SEQUENCE [LARGE SCALE GENOMIC DNA]</scope>
    <source>
        <strain evidence="2 3">LMG 21963</strain>
    </source>
</reference>
<dbReference type="InterPro" id="IPR036291">
    <property type="entry name" value="NAD(P)-bd_dom_sf"/>
</dbReference>
<evidence type="ECO:0000313" key="3">
    <source>
        <dbReference type="Proteomes" id="UP001304671"/>
    </source>
</evidence>
<name>A0ABU5QKS3_9BACT</name>
<protein>
    <submittedName>
        <fullName evidence="2">Alcohol dehydrogenase catalytic domain-containing protein</fullName>
    </submittedName>
</protein>
<dbReference type="CDD" id="cd05289">
    <property type="entry name" value="MDR_like_2"/>
    <property type="match status" value="1"/>
</dbReference>
<dbReference type="SMART" id="SM00829">
    <property type="entry name" value="PKS_ER"/>
    <property type="match status" value="1"/>
</dbReference>
<dbReference type="InterPro" id="IPR052585">
    <property type="entry name" value="Lipid_raft_assoc_Zn_ADH"/>
</dbReference>
<dbReference type="Proteomes" id="UP001304671">
    <property type="component" value="Unassembled WGS sequence"/>
</dbReference>
<dbReference type="InterPro" id="IPR013154">
    <property type="entry name" value="ADH-like_N"/>
</dbReference>
<dbReference type="InterPro" id="IPR020843">
    <property type="entry name" value="ER"/>
</dbReference>
<dbReference type="Pfam" id="PF08240">
    <property type="entry name" value="ADH_N"/>
    <property type="match status" value="1"/>
</dbReference>
<evidence type="ECO:0000259" key="1">
    <source>
        <dbReference type="SMART" id="SM00829"/>
    </source>
</evidence>